<dbReference type="InterPro" id="IPR011973">
    <property type="entry name" value="PaaD"/>
</dbReference>
<name>A0A369CBZ2_9GAMM</name>
<comment type="caution">
    <text evidence="4">The sequence shown here is derived from an EMBL/GenBank/DDBJ whole genome shotgun (WGS) entry which is preliminary data.</text>
</comment>
<dbReference type="PANTHER" id="PTHR42856:SF1">
    <property type="entry name" value="ACYL-COENZYME A THIOESTERASE PAAI"/>
    <property type="match status" value="1"/>
</dbReference>
<keyword evidence="2" id="KW-0378">Hydrolase</keyword>
<evidence type="ECO:0000259" key="3">
    <source>
        <dbReference type="Pfam" id="PF03061"/>
    </source>
</evidence>
<sequence>MDNSEIREQHDAQQLAEACREAMYRDDYTAQAMGISIERVGPGYALGRMEVRKDMVNSHRICHGGMTFALADTLFAYACNAYNRATVASGCSIEYLAPAFLGDILTAEAVERSLSGRTGVYDITVSRQNGEVVALFRGKSYRIRGEVIGAATAPETMAD</sequence>
<dbReference type="Proteomes" id="UP000252707">
    <property type="component" value="Unassembled WGS sequence"/>
</dbReference>
<dbReference type="InterPro" id="IPR003736">
    <property type="entry name" value="PAAI_dom"/>
</dbReference>
<dbReference type="Pfam" id="PF03061">
    <property type="entry name" value="4HBT"/>
    <property type="match status" value="1"/>
</dbReference>
<dbReference type="RefSeq" id="WP_114279856.1">
    <property type="nucleotide sequence ID" value="NZ_QPJY01000005.1"/>
</dbReference>
<dbReference type="SUPFAM" id="SSF54637">
    <property type="entry name" value="Thioesterase/thiol ester dehydrase-isomerase"/>
    <property type="match status" value="1"/>
</dbReference>
<evidence type="ECO:0000256" key="1">
    <source>
        <dbReference type="ARBA" id="ARBA00008324"/>
    </source>
</evidence>
<dbReference type="InterPro" id="IPR052723">
    <property type="entry name" value="Acyl-CoA_thioesterase_PaaI"/>
</dbReference>
<gene>
    <name evidence="4" type="ORF">DFQ59_10578</name>
</gene>
<evidence type="ECO:0000313" key="4">
    <source>
        <dbReference type="EMBL" id="RCX30246.1"/>
    </source>
</evidence>
<dbReference type="InterPro" id="IPR006683">
    <property type="entry name" value="Thioestr_dom"/>
</dbReference>
<comment type="similarity">
    <text evidence="1">Belongs to the thioesterase PaaI family.</text>
</comment>
<dbReference type="PANTHER" id="PTHR42856">
    <property type="entry name" value="ACYL-COENZYME A THIOESTERASE PAAI"/>
    <property type="match status" value="1"/>
</dbReference>
<reference evidence="4 5" key="1">
    <citation type="submission" date="2018-07" db="EMBL/GenBank/DDBJ databases">
        <title>Genomic Encyclopedia of Type Strains, Phase IV (KMG-IV): sequencing the most valuable type-strain genomes for metagenomic binning, comparative biology and taxonomic classification.</title>
        <authorList>
            <person name="Goeker M."/>
        </authorList>
    </citation>
    <scope>NUCLEOTIDE SEQUENCE [LARGE SCALE GENOMIC DNA]</scope>
    <source>
        <strain evidence="4 5">DSM 26407</strain>
    </source>
</reference>
<proteinExistence type="inferred from homology"/>
<dbReference type="AlphaFoldDB" id="A0A369CBZ2"/>
<dbReference type="Gene3D" id="3.10.129.10">
    <property type="entry name" value="Hotdog Thioesterase"/>
    <property type="match status" value="1"/>
</dbReference>
<dbReference type="GO" id="GO:0016289">
    <property type="term" value="F:acyl-CoA hydrolase activity"/>
    <property type="evidence" value="ECO:0007669"/>
    <property type="project" value="UniProtKB-ARBA"/>
</dbReference>
<dbReference type="EMBL" id="QPJY01000005">
    <property type="protein sequence ID" value="RCX30246.1"/>
    <property type="molecule type" value="Genomic_DNA"/>
</dbReference>
<evidence type="ECO:0000313" key="5">
    <source>
        <dbReference type="Proteomes" id="UP000252707"/>
    </source>
</evidence>
<feature type="domain" description="Thioesterase" evidence="3">
    <location>
        <begin position="61"/>
        <end position="133"/>
    </location>
</feature>
<evidence type="ECO:0000256" key="2">
    <source>
        <dbReference type="ARBA" id="ARBA00022801"/>
    </source>
</evidence>
<protein>
    <submittedName>
        <fullName evidence="4">Acyl-CoA thioesterase</fullName>
    </submittedName>
</protein>
<dbReference type="OrthoDB" id="32575at2"/>
<dbReference type="InterPro" id="IPR029069">
    <property type="entry name" value="HotDog_dom_sf"/>
</dbReference>
<dbReference type="CDD" id="cd03443">
    <property type="entry name" value="PaaI_thioesterase"/>
    <property type="match status" value="1"/>
</dbReference>
<accession>A0A369CBZ2</accession>
<organism evidence="4 5">
    <name type="scientific">Thioalbus denitrificans</name>
    <dbReference type="NCBI Taxonomy" id="547122"/>
    <lineage>
        <taxon>Bacteria</taxon>
        <taxon>Pseudomonadati</taxon>
        <taxon>Pseudomonadota</taxon>
        <taxon>Gammaproteobacteria</taxon>
        <taxon>Chromatiales</taxon>
        <taxon>Ectothiorhodospiraceae</taxon>
        <taxon>Thioalbus</taxon>
    </lineage>
</organism>
<keyword evidence="5" id="KW-1185">Reference proteome</keyword>
<dbReference type="NCBIfam" id="TIGR02286">
    <property type="entry name" value="PaaD"/>
    <property type="match status" value="1"/>
</dbReference>
<dbReference type="FunFam" id="3.10.129.10:FF:000022">
    <property type="entry name" value="Phenylacetic acid degradation protein"/>
    <property type="match status" value="1"/>
</dbReference>
<dbReference type="NCBIfam" id="TIGR00369">
    <property type="entry name" value="unchar_dom_1"/>
    <property type="match status" value="1"/>
</dbReference>